<gene>
    <name evidence="13" type="primary">TNPO3_0</name>
</gene>
<comment type="subcellular location">
    <subcellularLocation>
        <location evidence="2">Cytoplasm</location>
    </subcellularLocation>
    <subcellularLocation>
        <location evidence="1">Nucleus envelope</location>
    </subcellularLocation>
</comment>
<comment type="subunit">
    <text evidence="10">Interacts with (GTP-bound) Ran. Interacts with (phosphorylated) SFRS1 and SFRS2; leading to their nuclear import. Interacts with NUP62. Interacts with RBM4. Interacts with CPSF6, promoting its nuclear import.</text>
</comment>
<dbReference type="OrthoDB" id="435593at2759"/>
<dbReference type="GO" id="GO:0006606">
    <property type="term" value="P:protein import into nucleus"/>
    <property type="evidence" value="ECO:0007669"/>
    <property type="project" value="TreeGrafter"/>
</dbReference>
<comment type="function">
    <text evidence="9">Importin, which transports target proteins into the nucleus. Specifically mediates the nuclear import of splicing factor serine/arginine (SR) proteins, such as RBM4, SFRS1 and SFRS2, by recognizing phosphorylated SR domains. Also mediates the nuclear import of serine/arginine (SR) protein CPSF6, independently of CPSF6 phosphorylation. The nuclear import process is regulated by the small GTPase Ran that partitions between cytoplasm and nucleus in the predominantly GDP- and GTP-bound form, respectively. Importin associates with target cargo proteins in the cytoplasm, and the competitive binding of GTP-bound Ran induces the release of cargos in the nucleus.</text>
</comment>
<organism evidence="13">
    <name type="scientific">Melanaphis sacchari</name>
    <dbReference type="NCBI Taxonomy" id="742174"/>
    <lineage>
        <taxon>Eukaryota</taxon>
        <taxon>Metazoa</taxon>
        <taxon>Ecdysozoa</taxon>
        <taxon>Arthropoda</taxon>
        <taxon>Hexapoda</taxon>
        <taxon>Insecta</taxon>
        <taxon>Pterygota</taxon>
        <taxon>Neoptera</taxon>
        <taxon>Paraneoptera</taxon>
        <taxon>Hemiptera</taxon>
        <taxon>Sternorrhyncha</taxon>
        <taxon>Aphidomorpha</taxon>
        <taxon>Aphidoidea</taxon>
        <taxon>Aphididae</taxon>
        <taxon>Aphidini</taxon>
        <taxon>Melanaphis</taxon>
    </lineage>
</organism>
<evidence type="ECO:0000256" key="11">
    <source>
        <dbReference type="ARBA" id="ARBA00067328"/>
    </source>
</evidence>
<evidence type="ECO:0000256" key="10">
    <source>
        <dbReference type="ARBA" id="ARBA00063116"/>
    </source>
</evidence>
<evidence type="ECO:0000256" key="2">
    <source>
        <dbReference type="ARBA" id="ARBA00004496"/>
    </source>
</evidence>
<evidence type="ECO:0000256" key="5">
    <source>
        <dbReference type="ARBA" id="ARBA00022553"/>
    </source>
</evidence>
<dbReference type="PANTHER" id="PTHR12363:SF42">
    <property type="entry name" value="TRANSPORTIN-3"/>
    <property type="match status" value="1"/>
</dbReference>
<keyword evidence="7" id="KW-0007">Acetylation</keyword>
<keyword evidence="8" id="KW-0539">Nucleus</keyword>
<dbReference type="InterPro" id="IPR016024">
    <property type="entry name" value="ARM-type_fold"/>
</dbReference>
<dbReference type="Pfam" id="PF24140">
    <property type="entry name" value="TPR_TNPO3_IPO13_3rd"/>
    <property type="match status" value="1"/>
</dbReference>
<keyword evidence="4" id="KW-0963">Cytoplasm</keyword>
<feature type="domain" description="Importin N-terminal" evidence="12">
    <location>
        <begin position="30"/>
        <end position="95"/>
    </location>
</feature>
<proteinExistence type="predicted"/>
<dbReference type="EMBL" id="GFXV01006459">
    <property type="protein sequence ID" value="MBW18264.1"/>
    <property type="molecule type" value="Transcribed_RNA"/>
</dbReference>
<dbReference type="InterPro" id="IPR011989">
    <property type="entry name" value="ARM-like"/>
</dbReference>
<dbReference type="PANTHER" id="PTHR12363">
    <property type="entry name" value="TRANSPORTIN 3 AND IMPORTIN 13"/>
    <property type="match status" value="1"/>
</dbReference>
<keyword evidence="5" id="KW-0597">Phosphoprotein</keyword>
<evidence type="ECO:0000256" key="8">
    <source>
        <dbReference type="ARBA" id="ARBA00023242"/>
    </source>
</evidence>
<dbReference type="FunFam" id="1.25.10.10:FF:000079">
    <property type="entry name" value="transportin-3 isoform X1"/>
    <property type="match status" value="1"/>
</dbReference>
<dbReference type="AlphaFoldDB" id="A0A2H8TVH9"/>
<dbReference type="SUPFAM" id="SSF48371">
    <property type="entry name" value="ARM repeat"/>
    <property type="match status" value="1"/>
</dbReference>
<dbReference type="Pfam" id="PF24138">
    <property type="entry name" value="TPR_TNPO3_IPO13_2nd"/>
    <property type="match status" value="1"/>
</dbReference>
<evidence type="ECO:0000259" key="12">
    <source>
        <dbReference type="Pfam" id="PF03810"/>
    </source>
</evidence>
<evidence type="ECO:0000256" key="4">
    <source>
        <dbReference type="ARBA" id="ARBA00022490"/>
    </source>
</evidence>
<dbReference type="InterPro" id="IPR058537">
    <property type="entry name" value="TPR_TNPO3_IPO13_4th"/>
</dbReference>
<sequence>MEDSPSIETVYEAIYTLYNQNTNPAEKQRASNWLNEMQKSVYAWKIADELLARKVDLNSCYLAAQTMRSKLQNSFHELPQDSHASLRDALLNHLSKLDDTTDGVIATQLCVALAHLALQMGSWKNAAVDIASRYNSLKTCFILELLTVLPEEVNSRTLRLGANRRSEIYNEFSDNLPAVNQLLELCLTSEANNNRIKIRSYKCFASWLNIRSVSLSQVWHSNVLSSAFNVLCSFDGCNMIQEAAADAVIAFLQNLEDNNNQDEIQIEIINSVSRLEQAYMMSVTNEDLDRTVNYCRIFTELAESLVMTMINKSLGSNGLPHFSIKALELVILCANHHDYEVLLITFNLWFRLSEELYKINNVVLTEMFKPYFEQLIGALYKHCMIDTDHEGLLDEGTEDFADFRMKCSDLIKDVVFIVSSSAVFQQMYMLLQTASVSNVTWDQMEAALFIMQAIARNILPHENEVVPKVVEAILNMPETVHINMRYTSVMLLGELCEWISHELHSESLEPILNYLQYCLRQPNLAAVTAKSLHSICTTCRHHMVKHLSGLIEILKVVDMLNLPNDVAIGLLKGVAVIVAEVPEEHVYKAIKEICGRQLSPLLALVESTSEKTVPETNTSTDPIYWLDRLSAILRHLATKSNNEKDPCVVAIVEMWPSMSKICTRYKTDSRITEHFCRCLRFMIRLVSRSTTALLAPVAQQMAYLYKEHHHSCYLYIGSILVDEYGSKYDNPLVMTQCHSILLEMIDAFIEPAFRLFSEKDGLRNYPDTVDDFFRLACRFIQKLPMPFLQSPVLEVIIRCSITAVSLDHKEANASVMKFLLDLLLCGKSRKDNVNNEECRQYVTSIINSIGEQLIDNLIQASVFSLQTYMLPDVIDVIIELMAYDKVLTLRWLNGAVEKLPKQNSAGLVTATNEQCLQFLNSFHSYENDGELCRSLREFSRYFR</sequence>
<dbReference type="InterPro" id="IPR001494">
    <property type="entry name" value="Importin-beta_N"/>
</dbReference>
<keyword evidence="6" id="KW-0653">Protein transport</keyword>
<evidence type="ECO:0000256" key="6">
    <source>
        <dbReference type="ARBA" id="ARBA00022927"/>
    </source>
</evidence>
<evidence type="ECO:0000256" key="3">
    <source>
        <dbReference type="ARBA" id="ARBA00022448"/>
    </source>
</evidence>
<dbReference type="GO" id="GO:0031267">
    <property type="term" value="F:small GTPase binding"/>
    <property type="evidence" value="ECO:0007669"/>
    <property type="project" value="InterPro"/>
</dbReference>
<dbReference type="GO" id="GO:0005635">
    <property type="term" value="C:nuclear envelope"/>
    <property type="evidence" value="ECO:0007669"/>
    <property type="project" value="UniProtKB-SubCell"/>
</dbReference>
<protein>
    <recommendedName>
        <fullName evidence="11">Transportin-3</fullName>
    </recommendedName>
</protein>
<name>A0A2H8TVH9_9HEMI</name>
<evidence type="ECO:0000256" key="1">
    <source>
        <dbReference type="ARBA" id="ARBA00004259"/>
    </source>
</evidence>
<reference evidence="13" key="1">
    <citation type="submission" date="2017-10" db="EMBL/GenBank/DDBJ databases">
        <title>Transcriptome Assembly of Sugarcane Aphid Adults.</title>
        <authorList>
            <person name="Scully E.D."/>
            <person name="Palmer N.A."/>
            <person name="Geib S.M."/>
            <person name="Sarath G."/>
            <person name="Sattler S.E."/>
        </authorList>
    </citation>
    <scope>NUCLEOTIDE SEQUENCE</scope>
    <source>
        <tissue evidence="13">Whole body</tissue>
    </source>
</reference>
<dbReference type="InterPro" id="IPR057942">
    <property type="entry name" value="TPR_TNPO3_IPO13_3rd"/>
</dbReference>
<keyword evidence="3" id="KW-0813">Transport</keyword>
<accession>A0A2H8TVH9</accession>
<dbReference type="InterPro" id="IPR057941">
    <property type="entry name" value="TPR_TNPO3_IPO13_2nd"/>
</dbReference>
<evidence type="ECO:0000313" key="13">
    <source>
        <dbReference type="EMBL" id="MBW18264.1"/>
    </source>
</evidence>
<dbReference type="InterPro" id="IPR051345">
    <property type="entry name" value="Importin_beta-like_NTR"/>
</dbReference>
<dbReference type="Gene3D" id="1.25.10.10">
    <property type="entry name" value="Leucine-rich Repeat Variant"/>
    <property type="match status" value="1"/>
</dbReference>
<dbReference type="Pfam" id="PF03810">
    <property type="entry name" value="IBN_N"/>
    <property type="match status" value="1"/>
</dbReference>
<evidence type="ECO:0000256" key="7">
    <source>
        <dbReference type="ARBA" id="ARBA00022990"/>
    </source>
</evidence>
<dbReference type="Pfam" id="PF24139">
    <property type="entry name" value="TPR_TNPO3_IPO13_4th"/>
    <property type="match status" value="1"/>
</dbReference>
<evidence type="ECO:0000256" key="9">
    <source>
        <dbReference type="ARBA" id="ARBA00060097"/>
    </source>
</evidence>
<dbReference type="GO" id="GO:0005737">
    <property type="term" value="C:cytoplasm"/>
    <property type="evidence" value="ECO:0007669"/>
    <property type="project" value="UniProtKB-SubCell"/>
</dbReference>